<evidence type="ECO:0000256" key="3">
    <source>
        <dbReference type="ARBA" id="ARBA00022603"/>
    </source>
</evidence>
<dbReference type="PROSITE" id="PS50280">
    <property type="entry name" value="SET"/>
    <property type="match status" value="1"/>
</dbReference>
<dbReference type="Proteomes" id="UP001293593">
    <property type="component" value="Unassembled WGS sequence"/>
</dbReference>
<feature type="compositionally biased region" description="Basic residues" evidence="10">
    <location>
        <begin position="352"/>
        <end position="369"/>
    </location>
</feature>
<evidence type="ECO:0000259" key="12">
    <source>
        <dbReference type="PROSITE" id="PS50867"/>
    </source>
</evidence>
<feature type="compositionally biased region" description="Polar residues" evidence="10">
    <location>
        <begin position="31"/>
        <end position="41"/>
    </location>
</feature>
<feature type="domain" description="Post-SET" evidence="13">
    <location>
        <begin position="867"/>
        <end position="883"/>
    </location>
</feature>
<proteinExistence type="predicted"/>
<dbReference type="Pfam" id="PF02182">
    <property type="entry name" value="SAD_SRA"/>
    <property type="match status" value="1"/>
</dbReference>
<dbReference type="InterPro" id="IPR036987">
    <property type="entry name" value="SRA-YDG_sf"/>
</dbReference>
<evidence type="ECO:0000256" key="6">
    <source>
        <dbReference type="ARBA" id="ARBA00022853"/>
    </source>
</evidence>
<dbReference type="GO" id="GO:0000775">
    <property type="term" value="C:chromosome, centromeric region"/>
    <property type="evidence" value="ECO:0007669"/>
    <property type="project" value="UniProtKB-SubCell"/>
</dbReference>
<comment type="subcellular location">
    <subcellularLocation>
        <location evidence="1">Chromosome</location>
        <location evidence="1">Centromere</location>
    </subcellularLocation>
    <subcellularLocation>
        <location evidence="9">Nucleus</location>
    </subcellularLocation>
</comment>
<dbReference type="SMART" id="SM00468">
    <property type="entry name" value="PreSET"/>
    <property type="match status" value="1"/>
</dbReference>
<protein>
    <submittedName>
        <fullName evidence="15">Uncharacterized protein</fullName>
    </submittedName>
</protein>
<dbReference type="PROSITE" id="PS50867">
    <property type="entry name" value="PRE_SET"/>
    <property type="match status" value="1"/>
</dbReference>
<evidence type="ECO:0000256" key="1">
    <source>
        <dbReference type="ARBA" id="ARBA00004584"/>
    </source>
</evidence>
<dbReference type="PROSITE" id="PS50868">
    <property type="entry name" value="POST_SET"/>
    <property type="match status" value="1"/>
</dbReference>
<evidence type="ECO:0000256" key="7">
    <source>
        <dbReference type="ARBA" id="ARBA00023242"/>
    </source>
</evidence>
<dbReference type="InterPro" id="IPR003105">
    <property type="entry name" value="SRA_YDG"/>
</dbReference>
<dbReference type="SMART" id="SM00317">
    <property type="entry name" value="SET"/>
    <property type="match status" value="1"/>
</dbReference>
<dbReference type="SUPFAM" id="SSF88697">
    <property type="entry name" value="PUA domain-like"/>
    <property type="match status" value="1"/>
</dbReference>
<dbReference type="Gene3D" id="2.170.270.10">
    <property type="entry name" value="SET domain"/>
    <property type="match status" value="1"/>
</dbReference>
<evidence type="ECO:0000259" key="11">
    <source>
        <dbReference type="PROSITE" id="PS50280"/>
    </source>
</evidence>
<dbReference type="InterPro" id="IPR046341">
    <property type="entry name" value="SET_dom_sf"/>
</dbReference>
<feature type="compositionally biased region" description="Polar residues" evidence="10">
    <location>
        <begin position="211"/>
        <end position="221"/>
    </location>
</feature>
<dbReference type="InterPro" id="IPR003616">
    <property type="entry name" value="Post-SET_dom"/>
</dbReference>
<feature type="region of interest" description="Disordered" evidence="10">
    <location>
        <begin position="331"/>
        <end position="378"/>
    </location>
</feature>
<dbReference type="GO" id="GO:0032259">
    <property type="term" value="P:methylation"/>
    <property type="evidence" value="ECO:0007669"/>
    <property type="project" value="UniProtKB-KW"/>
</dbReference>
<dbReference type="GO" id="GO:0042054">
    <property type="term" value="F:histone methyltransferase activity"/>
    <property type="evidence" value="ECO:0007669"/>
    <property type="project" value="InterPro"/>
</dbReference>
<dbReference type="AlphaFoldDB" id="A0AAE1JQF0"/>
<gene>
    <name evidence="15" type="ORF">QN277_020833</name>
</gene>
<evidence type="ECO:0000256" key="5">
    <source>
        <dbReference type="ARBA" id="ARBA00022691"/>
    </source>
</evidence>
<evidence type="ECO:0000256" key="4">
    <source>
        <dbReference type="ARBA" id="ARBA00022679"/>
    </source>
</evidence>
<keyword evidence="7 9" id="KW-0539">Nucleus</keyword>
<evidence type="ECO:0000259" key="13">
    <source>
        <dbReference type="PROSITE" id="PS50868"/>
    </source>
</evidence>
<feature type="domain" description="SET" evidence="11">
    <location>
        <begin position="703"/>
        <end position="853"/>
    </location>
</feature>
<feature type="compositionally biased region" description="Polar residues" evidence="10">
    <location>
        <begin position="93"/>
        <end position="104"/>
    </location>
</feature>
<reference evidence="15" key="1">
    <citation type="submission" date="2023-10" db="EMBL/GenBank/DDBJ databases">
        <title>Chromosome-level genome of the transformable northern wattle, Acacia crassicarpa.</title>
        <authorList>
            <person name="Massaro I."/>
            <person name="Sinha N.R."/>
            <person name="Poethig S."/>
            <person name="Leichty A.R."/>
        </authorList>
    </citation>
    <scope>NUCLEOTIDE SEQUENCE</scope>
    <source>
        <strain evidence="15">Acra3RX</strain>
        <tissue evidence="15">Leaf</tissue>
    </source>
</reference>
<dbReference type="PANTHER" id="PTHR45660">
    <property type="entry name" value="HISTONE-LYSINE N-METHYLTRANSFERASE SETMAR"/>
    <property type="match status" value="1"/>
</dbReference>
<dbReference type="GO" id="GO:0008270">
    <property type="term" value="F:zinc ion binding"/>
    <property type="evidence" value="ECO:0007669"/>
    <property type="project" value="InterPro"/>
</dbReference>
<dbReference type="SUPFAM" id="SSF82199">
    <property type="entry name" value="SET domain"/>
    <property type="match status" value="1"/>
</dbReference>
<keyword evidence="3" id="KW-0489">Methyltransferase</keyword>
<feature type="compositionally biased region" description="Acidic residues" evidence="10">
    <location>
        <begin position="201"/>
        <end position="210"/>
    </location>
</feature>
<evidence type="ECO:0000313" key="16">
    <source>
        <dbReference type="Proteomes" id="UP001293593"/>
    </source>
</evidence>
<accession>A0AAE1JQF0</accession>
<dbReference type="Pfam" id="PF00856">
    <property type="entry name" value="SET"/>
    <property type="match status" value="1"/>
</dbReference>
<dbReference type="InterPro" id="IPR001214">
    <property type="entry name" value="SET_dom"/>
</dbReference>
<dbReference type="Pfam" id="PF05033">
    <property type="entry name" value="Pre-SET"/>
    <property type="match status" value="1"/>
</dbReference>
<evidence type="ECO:0000256" key="10">
    <source>
        <dbReference type="SAM" id="MobiDB-lite"/>
    </source>
</evidence>
<name>A0AAE1JQF0_9FABA</name>
<feature type="domain" description="Pre-SET" evidence="12">
    <location>
        <begin position="638"/>
        <end position="700"/>
    </location>
</feature>
<keyword evidence="5" id="KW-0949">S-adenosyl-L-methionine</keyword>
<keyword evidence="6" id="KW-0156">Chromatin regulator</keyword>
<keyword evidence="4" id="KW-0808">Transferase</keyword>
<evidence type="ECO:0000256" key="9">
    <source>
        <dbReference type="PROSITE-ProRule" id="PRU00358"/>
    </source>
</evidence>
<sequence>MGAQPLNRVGPNESPNANAELGAEMGRRHSVVSTPKRNVVSNGHICDKSEERNGSKNSPIQRRTSPRIQAKQKVDTELPVRCGDELHNESSDAKMSTCKTSVNYENVDKQQVVGGRTKNLDNSTTKEPQEPKESLIQRRTSPRIQARQKVDKALPVSRRGQLSASDMKKNTTCKRSRNDENGCKENTVEDQQKAKKLNESITEEPSEDNESSVQRIDNSRVQSKELLVRRRVELLEDRDNTGTDKKSKCFKRSCYDENGGKEGGVGSSPRVKKLKEATLVHNKRTSGGSKANGAGTLADKSDSVKVKETLRLFNKHYLHFVQEEEKRCNKVGSSLKVSKGGSKSKEEEKTRNKVKSSPKVSKKGSKSKKNAAVDVEKSMTKRPDLKALSKMLENKEILYPEKRIGDIPGITVGHQFYSRAEMAAVGFHSHWLNGIDYMGQAYSKVSQYSHYKFPLAVAIVLSGMYEDDVDNAEEVVYTGQGGQNLTGDKRQIGDQKLVRGNLALKNCMEQCMYVRVVRGHESSSSYSGKVYTYDGLYKVVNYWAEKGFSGFTVYKFRLKRLDGQPILTTNQVYFTNGRAPQSIAEIRGLVIEDISNGEEEVPIPATNLIDDPPVAPTGFKYKKSILLSKNVKLPKAVTGCNCKGSCVDPTSCECALRNGSDFPYVSRNGGRLIEAKDVVFECGPKCGCGPGCVNRTSQRGPRYRLEVFRTAKKGWAVRSWDHIPSGAPVCEYTGLLRRTEDVENTLENNYIFEIDCLQTMKGIGGRERRSQKETSAAVKLLDNYADDDSESIPEFCIDAGSTGNIARFINHSCEPNLFVQCVLSSHHDLRLARVMLFAADNIPPLQELTYDYGYALNSVLGPDGKLKKMACYCGAADCRKRLF</sequence>
<dbReference type="PROSITE" id="PS51575">
    <property type="entry name" value="SAM_MT43_SUVAR39_2"/>
    <property type="match status" value="1"/>
</dbReference>
<dbReference type="SMART" id="SM00466">
    <property type="entry name" value="SRA"/>
    <property type="match status" value="1"/>
</dbReference>
<feature type="compositionally biased region" description="Basic and acidic residues" evidence="10">
    <location>
        <begin position="45"/>
        <end position="54"/>
    </location>
</feature>
<dbReference type="PANTHER" id="PTHR45660:SF94">
    <property type="entry name" value="HISTONE-LYSINE N-METHYLTRANSFERASE, H3 LYSINE-9 SPECIFIC SUVH4"/>
    <property type="match status" value="1"/>
</dbReference>
<evidence type="ECO:0000259" key="14">
    <source>
        <dbReference type="PROSITE" id="PS51015"/>
    </source>
</evidence>
<feature type="compositionally biased region" description="Basic and acidic residues" evidence="10">
    <location>
        <begin position="72"/>
        <end position="92"/>
    </location>
</feature>
<dbReference type="PROSITE" id="PS51015">
    <property type="entry name" value="YDG"/>
    <property type="match status" value="1"/>
</dbReference>
<feature type="compositionally biased region" description="Low complexity" evidence="10">
    <location>
        <begin position="331"/>
        <end position="341"/>
    </location>
</feature>
<dbReference type="InterPro" id="IPR007728">
    <property type="entry name" value="Pre-SET_dom"/>
</dbReference>
<keyword evidence="16" id="KW-1185">Reference proteome</keyword>
<feature type="compositionally biased region" description="Polar residues" evidence="10">
    <location>
        <begin position="55"/>
        <end position="67"/>
    </location>
</feature>
<feature type="region of interest" description="Disordered" evidence="10">
    <location>
        <begin position="259"/>
        <end position="301"/>
    </location>
</feature>
<feature type="compositionally biased region" description="Basic and acidic residues" evidence="10">
    <location>
        <begin position="176"/>
        <end position="198"/>
    </location>
</feature>
<evidence type="ECO:0000313" key="15">
    <source>
        <dbReference type="EMBL" id="KAK4272249.1"/>
    </source>
</evidence>
<evidence type="ECO:0000256" key="8">
    <source>
        <dbReference type="ARBA" id="ARBA00023328"/>
    </source>
</evidence>
<organism evidence="15 16">
    <name type="scientific">Acacia crassicarpa</name>
    <name type="common">northern wattle</name>
    <dbReference type="NCBI Taxonomy" id="499986"/>
    <lineage>
        <taxon>Eukaryota</taxon>
        <taxon>Viridiplantae</taxon>
        <taxon>Streptophyta</taxon>
        <taxon>Embryophyta</taxon>
        <taxon>Tracheophyta</taxon>
        <taxon>Spermatophyta</taxon>
        <taxon>Magnoliopsida</taxon>
        <taxon>eudicotyledons</taxon>
        <taxon>Gunneridae</taxon>
        <taxon>Pentapetalae</taxon>
        <taxon>rosids</taxon>
        <taxon>fabids</taxon>
        <taxon>Fabales</taxon>
        <taxon>Fabaceae</taxon>
        <taxon>Caesalpinioideae</taxon>
        <taxon>mimosoid clade</taxon>
        <taxon>Acacieae</taxon>
        <taxon>Acacia</taxon>
    </lineage>
</organism>
<dbReference type="EMBL" id="JAWXYG010000005">
    <property type="protein sequence ID" value="KAK4272249.1"/>
    <property type="molecule type" value="Genomic_DNA"/>
</dbReference>
<keyword evidence="2" id="KW-0158">Chromosome</keyword>
<feature type="region of interest" description="Disordered" evidence="10">
    <location>
        <begin position="1"/>
        <end position="223"/>
    </location>
</feature>
<dbReference type="InterPro" id="IPR015947">
    <property type="entry name" value="PUA-like_sf"/>
</dbReference>
<dbReference type="GO" id="GO:0005634">
    <property type="term" value="C:nucleus"/>
    <property type="evidence" value="ECO:0007669"/>
    <property type="project" value="UniProtKB-SubCell"/>
</dbReference>
<comment type="caution">
    <text evidence="15">The sequence shown here is derived from an EMBL/GenBank/DDBJ whole genome shotgun (WGS) entry which is preliminary data.</text>
</comment>
<keyword evidence="8" id="KW-0137">Centromere</keyword>
<dbReference type="InterPro" id="IPR051357">
    <property type="entry name" value="H3K9_HMTase_SUVAR3-9"/>
</dbReference>
<dbReference type="InterPro" id="IPR025794">
    <property type="entry name" value="H3-K9-MeTrfase_plant"/>
</dbReference>
<feature type="domain" description="YDG" evidence="14">
    <location>
        <begin position="405"/>
        <end position="560"/>
    </location>
</feature>
<evidence type="ECO:0000256" key="2">
    <source>
        <dbReference type="ARBA" id="ARBA00022454"/>
    </source>
</evidence>
<feature type="compositionally biased region" description="Basic and acidic residues" evidence="10">
    <location>
        <begin position="127"/>
        <end position="136"/>
    </location>
</feature>
<dbReference type="Gene3D" id="2.30.280.10">
    <property type="entry name" value="SRA-YDG"/>
    <property type="match status" value="1"/>
</dbReference>
<dbReference type="GO" id="GO:0003690">
    <property type="term" value="F:double-stranded DNA binding"/>
    <property type="evidence" value="ECO:0007669"/>
    <property type="project" value="TreeGrafter"/>
</dbReference>